<accession>A0A8X6M8X3</accession>
<proteinExistence type="predicted"/>
<gene>
    <name evidence="1" type="ORF">NPIL_40931</name>
</gene>
<name>A0A8X6M8X3_NEPPI</name>
<reference evidence="1" key="1">
    <citation type="submission" date="2020-08" db="EMBL/GenBank/DDBJ databases">
        <title>Multicomponent nature underlies the extraordinary mechanical properties of spider dragline silk.</title>
        <authorList>
            <person name="Kono N."/>
            <person name="Nakamura H."/>
            <person name="Mori M."/>
            <person name="Yoshida Y."/>
            <person name="Ohtoshi R."/>
            <person name="Malay A.D."/>
            <person name="Moran D.A.P."/>
            <person name="Tomita M."/>
            <person name="Numata K."/>
            <person name="Arakawa K."/>
        </authorList>
    </citation>
    <scope>NUCLEOTIDE SEQUENCE</scope>
</reference>
<dbReference type="EMBL" id="BMAW01042694">
    <property type="protein sequence ID" value="GFS35538.1"/>
    <property type="molecule type" value="Genomic_DNA"/>
</dbReference>
<protein>
    <submittedName>
        <fullName evidence="1">Uncharacterized protein</fullName>
    </submittedName>
</protein>
<evidence type="ECO:0000313" key="2">
    <source>
        <dbReference type="Proteomes" id="UP000887013"/>
    </source>
</evidence>
<comment type="caution">
    <text evidence="1">The sequence shown here is derived from an EMBL/GenBank/DDBJ whole genome shotgun (WGS) entry which is preliminary data.</text>
</comment>
<keyword evidence="2" id="KW-1185">Reference proteome</keyword>
<dbReference type="AlphaFoldDB" id="A0A8X6M8X3"/>
<evidence type="ECO:0000313" key="1">
    <source>
        <dbReference type="EMBL" id="GFS35538.1"/>
    </source>
</evidence>
<sequence>MQNPDLFGGDMAGIDGPG</sequence>
<dbReference type="Proteomes" id="UP000887013">
    <property type="component" value="Unassembled WGS sequence"/>
</dbReference>
<organism evidence="1 2">
    <name type="scientific">Nephila pilipes</name>
    <name type="common">Giant wood spider</name>
    <name type="synonym">Nephila maculata</name>
    <dbReference type="NCBI Taxonomy" id="299642"/>
    <lineage>
        <taxon>Eukaryota</taxon>
        <taxon>Metazoa</taxon>
        <taxon>Ecdysozoa</taxon>
        <taxon>Arthropoda</taxon>
        <taxon>Chelicerata</taxon>
        <taxon>Arachnida</taxon>
        <taxon>Araneae</taxon>
        <taxon>Araneomorphae</taxon>
        <taxon>Entelegynae</taxon>
        <taxon>Araneoidea</taxon>
        <taxon>Nephilidae</taxon>
        <taxon>Nephila</taxon>
    </lineage>
</organism>
<feature type="non-terminal residue" evidence="1">
    <location>
        <position position="18"/>
    </location>
</feature>